<reference evidence="1 2" key="1">
    <citation type="submission" date="2016-10" db="EMBL/GenBank/DDBJ databases">
        <authorList>
            <person name="de Groot N.N."/>
        </authorList>
    </citation>
    <scope>NUCLEOTIDE SEQUENCE [LARGE SCALE GENOMIC DNA]</scope>
    <source>
        <strain evidence="1 2">CGMCC 4.6533</strain>
    </source>
</reference>
<keyword evidence="2" id="KW-1185">Reference proteome</keyword>
<dbReference type="Proteomes" id="UP000199202">
    <property type="component" value="Unassembled WGS sequence"/>
</dbReference>
<name>A0A1G8BSG3_9ACTN</name>
<dbReference type="AlphaFoldDB" id="A0A1G8BSG3"/>
<dbReference type="EMBL" id="FNDJ01000002">
    <property type="protein sequence ID" value="SDH36206.1"/>
    <property type="molecule type" value="Genomic_DNA"/>
</dbReference>
<evidence type="ECO:0000313" key="2">
    <source>
        <dbReference type="Proteomes" id="UP000199202"/>
    </source>
</evidence>
<evidence type="ECO:0000313" key="1">
    <source>
        <dbReference type="EMBL" id="SDH36206.1"/>
    </source>
</evidence>
<protein>
    <submittedName>
        <fullName evidence="1">Uncharacterized protein</fullName>
    </submittedName>
</protein>
<proteinExistence type="predicted"/>
<sequence>MAAALEHDGAVIVQACQLWLLLGEADPELVYDLDGAEDATHERMDVQAHHRLEAALYAQAPLTAAAMNALADAEFILRNAEDFGGP</sequence>
<dbReference type="RefSeq" id="WP_090929362.1">
    <property type="nucleotide sequence ID" value="NZ_FNDJ01000002.1"/>
</dbReference>
<organism evidence="1 2">
    <name type="scientific">Nonomuraea jiangxiensis</name>
    <dbReference type="NCBI Taxonomy" id="633440"/>
    <lineage>
        <taxon>Bacteria</taxon>
        <taxon>Bacillati</taxon>
        <taxon>Actinomycetota</taxon>
        <taxon>Actinomycetes</taxon>
        <taxon>Streptosporangiales</taxon>
        <taxon>Streptosporangiaceae</taxon>
        <taxon>Nonomuraea</taxon>
    </lineage>
</organism>
<accession>A0A1G8BSG3</accession>
<dbReference type="OrthoDB" id="9990628at2"/>
<gene>
    <name evidence="1" type="ORF">SAMN05421869_102108</name>
</gene>